<sequence length="75" mass="8401">MERKKNNRISGSFSDTKKKTLIVIILIAVLVLIIGFGFDRDLLRDPSTVSNISNLAEGYENTTLSYMTNKLLLPV</sequence>
<protein>
    <submittedName>
        <fullName evidence="2">Uncharacterized protein</fullName>
    </submittedName>
</protein>
<evidence type="ECO:0000313" key="2">
    <source>
        <dbReference type="EMBL" id="VFJ14902.1"/>
    </source>
</evidence>
<dbReference type="KEGG" id="nfn:NFRAN_2580"/>
<dbReference type="AlphaFoldDB" id="A0A484IAW8"/>
<gene>
    <name evidence="2" type="ORF">NFRAN_2580</name>
</gene>
<dbReference type="EMBL" id="LR216287">
    <property type="protein sequence ID" value="VFJ14902.1"/>
    <property type="molecule type" value="Genomic_DNA"/>
</dbReference>
<evidence type="ECO:0000313" key="3">
    <source>
        <dbReference type="Proteomes" id="UP000294299"/>
    </source>
</evidence>
<proteinExistence type="predicted"/>
<keyword evidence="1" id="KW-0472">Membrane</keyword>
<dbReference type="RefSeq" id="WP_134484974.1">
    <property type="nucleotide sequence ID" value="NZ_LR216287.1"/>
</dbReference>
<dbReference type="GeneID" id="39421743"/>
<accession>A0A484IAW8</accession>
<keyword evidence="1" id="KW-0812">Transmembrane</keyword>
<keyword evidence="3" id="KW-1185">Reference proteome</keyword>
<feature type="transmembrane region" description="Helical" evidence="1">
    <location>
        <begin position="21"/>
        <end position="38"/>
    </location>
</feature>
<keyword evidence="1" id="KW-1133">Transmembrane helix</keyword>
<name>A0A484IAW8_9ARCH</name>
<reference evidence="2 3" key="1">
    <citation type="submission" date="2019-02" db="EMBL/GenBank/DDBJ databases">
        <authorList>
            <person name="Lehtovirta-Morley E L."/>
        </authorList>
    </citation>
    <scope>NUCLEOTIDE SEQUENCE [LARGE SCALE GENOMIC DNA]</scope>
    <source>
        <strain evidence="2">NFRAN1</strain>
    </source>
</reference>
<dbReference type="Proteomes" id="UP000294299">
    <property type="component" value="Chromosome NFRAN"/>
</dbReference>
<organism evidence="2 3">
    <name type="scientific">Candidatus Nitrosocosmicus franklandianus</name>
    <dbReference type="NCBI Taxonomy" id="1798806"/>
    <lineage>
        <taxon>Archaea</taxon>
        <taxon>Nitrososphaerota</taxon>
        <taxon>Nitrososphaeria</taxon>
        <taxon>Nitrososphaerales</taxon>
        <taxon>Nitrososphaeraceae</taxon>
        <taxon>Candidatus Nitrosocosmicus</taxon>
    </lineage>
</organism>
<evidence type="ECO:0000256" key="1">
    <source>
        <dbReference type="SAM" id="Phobius"/>
    </source>
</evidence>